<proteinExistence type="predicted"/>
<keyword evidence="3" id="KW-1185">Reference proteome</keyword>
<feature type="transmembrane region" description="Helical" evidence="1">
    <location>
        <begin position="174"/>
        <end position="191"/>
    </location>
</feature>
<evidence type="ECO:0000313" key="3">
    <source>
        <dbReference type="Proteomes" id="UP000515237"/>
    </source>
</evidence>
<keyword evidence="1" id="KW-0472">Membrane</keyword>
<sequence>MKNQAVSNNAKSTVVTSPIHQRQPFNFKKNVLPHVLAVLLFLGLTAAYVAPILFENKSLVQNDILQSKGGSKEIQDYRDKHNGQEPLWTNSMFSGMPAYLITTRFPGDLSYIFHNALTLGMPAVAANIFLTLVCAYILFVVMGMSTWLAIAGSFAMTFTSYNLVILAAGHNTKSLAIAYIPLALAGLLYAFRKGNRHLWLGAALFTFGLAMHIRSNHMQITYYLLLLVLIFGIVYLIDAIKNGWLPDFFKRVVVLGICAIIAAGVSFGRLYTTAEYTKYSIRGKSELKAPNSGNNQSTGLDRDYAFNWSYGVGETMTLLVPNFYGGASVGSLSKNSETAKAMIQNGIPEVQVEEYLKSFPLYWGDQPGTSGPVYVGAIVCFLFVLGLFVVEKRLRYWLLAGTILSIVLSWGKNFPAFNYFMFDYFPAYNKFRAVSMTLVIAQITMPLLGIFALYRFLYKGDVKEPQKNLLYAAAITGGICLLVFLLAGMGSFSNPNDERTLQQAWLINAVRADRAGMMRGDAIRSLIFIVLAAGALYFYLRNKLAVTSAVLIITFLILIDLWTVDKRYLNNDNFQTNLTETHFEPTPADQAILQDKDLSYRVLNLGDPFNEARTSYFHKSIGGYHGAKLRRYADIIEHHIAQNNIKVLNMLNTRYFITGDQQQPVQRNPQALGNAWFVQKITKVNSPDEELAALKDFDPATEAVVDVSKFPVKQTEYNAAGSTVTLTSYEPNDLKYNVSAAQAGLIVFSEIYYPEGWQAYLDGKPVEHIRANYVLRAMPVPAGKHTVEFKFEPASYSLGNTGSLISSILMVLIIVGGIFYAVKSGKEEEIKESGR</sequence>
<feature type="transmembrane region" description="Helical" evidence="1">
    <location>
        <begin position="198"/>
        <end position="214"/>
    </location>
</feature>
<feature type="transmembrane region" description="Helical" evidence="1">
    <location>
        <begin position="433"/>
        <end position="457"/>
    </location>
</feature>
<feature type="transmembrane region" description="Helical" evidence="1">
    <location>
        <begin position="522"/>
        <end position="540"/>
    </location>
</feature>
<feature type="transmembrane region" description="Helical" evidence="1">
    <location>
        <begin position="396"/>
        <end position="413"/>
    </location>
</feature>
<dbReference type="Proteomes" id="UP000515237">
    <property type="component" value="Chromosome"/>
</dbReference>
<feature type="transmembrane region" description="Helical" evidence="1">
    <location>
        <begin position="119"/>
        <end position="141"/>
    </location>
</feature>
<protein>
    <submittedName>
        <fullName evidence="2">YfhO family protein</fullName>
    </submittedName>
</protein>
<dbReference type="PANTHER" id="PTHR38454:SF1">
    <property type="entry name" value="INTEGRAL MEMBRANE PROTEIN"/>
    <property type="match status" value="1"/>
</dbReference>
<dbReference type="AlphaFoldDB" id="A0A7G7G4C4"/>
<dbReference type="Pfam" id="PF09586">
    <property type="entry name" value="YfhO"/>
    <property type="match status" value="1"/>
</dbReference>
<feature type="transmembrane region" description="Helical" evidence="1">
    <location>
        <begin position="804"/>
        <end position="822"/>
    </location>
</feature>
<feature type="transmembrane region" description="Helical" evidence="1">
    <location>
        <begin position="545"/>
        <end position="564"/>
    </location>
</feature>
<accession>A0A7G7G4C4</accession>
<feature type="transmembrane region" description="Helical" evidence="1">
    <location>
        <begin position="371"/>
        <end position="389"/>
    </location>
</feature>
<dbReference type="InterPro" id="IPR018580">
    <property type="entry name" value="Uncharacterised_YfhO"/>
</dbReference>
<evidence type="ECO:0000256" key="1">
    <source>
        <dbReference type="SAM" id="Phobius"/>
    </source>
</evidence>
<dbReference type="PANTHER" id="PTHR38454">
    <property type="entry name" value="INTEGRAL MEMBRANE PROTEIN-RELATED"/>
    <property type="match status" value="1"/>
</dbReference>
<evidence type="ECO:0000313" key="2">
    <source>
        <dbReference type="EMBL" id="QNF32008.1"/>
    </source>
</evidence>
<dbReference type="RefSeq" id="WP_185272791.1">
    <property type="nucleotide sequence ID" value="NZ_CP055156.1"/>
</dbReference>
<organism evidence="2 3">
    <name type="scientific">Adhaeribacter swui</name>
    <dbReference type="NCBI Taxonomy" id="2086471"/>
    <lineage>
        <taxon>Bacteria</taxon>
        <taxon>Pseudomonadati</taxon>
        <taxon>Bacteroidota</taxon>
        <taxon>Cytophagia</taxon>
        <taxon>Cytophagales</taxon>
        <taxon>Hymenobacteraceae</taxon>
        <taxon>Adhaeribacter</taxon>
    </lineage>
</organism>
<keyword evidence="1" id="KW-0812">Transmembrane</keyword>
<keyword evidence="1" id="KW-1133">Transmembrane helix</keyword>
<dbReference type="EMBL" id="CP055156">
    <property type="protein sequence ID" value="QNF32008.1"/>
    <property type="molecule type" value="Genomic_DNA"/>
</dbReference>
<feature type="transmembrane region" description="Helical" evidence="1">
    <location>
        <begin position="252"/>
        <end position="271"/>
    </location>
</feature>
<feature type="transmembrane region" description="Helical" evidence="1">
    <location>
        <begin position="469"/>
        <end position="492"/>
    </location>
</feature>
<name>A0A7G7G4C4_9BACT</name>
<feature type="transmembrane region" description="Helical" evidence="1">
    <location>
        <begin position="31"/>
        <end position="54"/>
    </location>
</feature>
<gene>
    <name evidence="2" type="ORF">HUW51_04425</name>
</gene>
<feature type="transmembrane region" description="Helical" evidence="1">
    <location>
        <begin position="148"/>
        <end position="168"/>
    </location>
</feature>
<dbReference type="KEGG" id="aswu:HUW51_04425"/>
<reference evidence="2 3" key="1">
    <citation type="journal article" date="2018" name="Int. J. Syst. Evol. Microbiol.">
        <title>Adhaeribacter swui sp. nov., isolated from wet mud.</title>
        <authorList>
            <person name="Kim D.U."/>
            <person name="Kim K.W."/>
            <person name="Kang M.S."/>
            <person name="Kim J.Y."/>
            <person name="Jang J.H."/>
            <person name="Kim M.K."/>
        </authorList>
    </citation>
    <scope>NUCLEOTIDE SEQUENCE [LARGE SCALE GENOMIC DNA]</scope>
    <source>
        <strain evidence="2 3">KCTC 52873</strain>
    </source>
</reference>
<feature type="transmembrane region" description="Helical" evidence="1">
    <location>
        <begin position="220"/>
        <end position="240"/>
    </location>
</feature>